<evidence type="ECO:0000313" key="1">
    <source>
        <dbReference type="EMBL" id="JAH98891.1"/>
    </source>
</evidence>
<accession>A0A0E9X8X6</accession>
<organism evidence="1">
    <name type="scientific">Anguilla anguilla</name>
    <name type="common">European freshwater eel</name>
    <name type="synonym">Muraena anguilla</name>
    <dbReference type="NCBI Taxonomy" id="7936"/>
    <lineage>
        <taxon>Eukaryota</taxon>
        <taxon>Metazoa</taxon>
        <taxon>Chordata</taxon>
        <taxon>Craniata</taxon>
        <taxon>Vertebrata</taxon>
        <taxon>Euteleostomi</taxon>
        <taxon>Actinopterygii</taxon>
        <taxon>Neopterygii</taxon>
        <taxon>Teleostei</taxon>
        <taxon>Anguilliformes</taxon>
        <taxon>Anguillidae</taxon>
        <taxon>Anguilla</taxon>
    </lineage>
</organism>
<dbReference type="EMBL" id="GBXM01009686">
    <property type="protein sequence ID" value="JAH98891.1"/>
    <property type="molecule type" value="Transcribed_RNA"/>
</dbReference>
<sequence length="50" mass="5777">MNSMLQIMQQKKKNFDTDWSKNVCDISTCLSADFLNLCFLNFSEGESGHR</sequence>
<name>A0A0E9X8X6_ANGAN</name>
<reference evidence="1" key="1">
    <citation type="submission" date="2014-11" db="EMBL/GenBank/DDBJ databases">
        <authorList>
            <person name="Amaro Gonzalez C."/>
        </authorList>
    </citation>
    <scope>NUCLEOTIDE SEQUENCE</scope>
</reference>
<proteinExistence type="predicted"/>
<reference evidence="1" key="2">
    <citation type="journal article" date="2015" name="Fish Shellfish Immunol.">
        <title>Early steps in the European eel (Anguilla anguilla)-Vibrio vulnificus interaction in the gills: Role of the RtxA13 toxin.</title>
        <authorList>
            <person name="Callol A."/>
            <person name="Pajuelo D."/>
            <person name="Ebbesson L."/>
            <person name="Teles M."/>
            <person name="MacKenzie S."/>
            <person name="Amaro C."/>
        </authorList>
    </citation>
    <scope>NUCLEOTIDE SEQUENCE</scope>
</reference>
<protein>
    <submittedName>
        <fullName evidence="1">Uncharacterized protein</fullName>
    </submittedName>
</protein>
<dbReference type="AlphaFoldDB" id="A0A0E9X8X6"/>